<gene>
    <name evidence="2" type="ORF">ENH_00009890</name>
</gene>
<organism evidence="2 3">
    <name type="scientific">Eimeria necatrix</name>
    <dbReference type="NCBI Taxonomy" id="51315"/>
    <lineage>
        <taxon>Eukaryota</taxon>
        <taxon>Sar</taxon>
        <taxon>Alveolata</taxon>
        <taxon>Apicomplexa</taxon>
        <taxon>Conoidasida</taxon>
        <taxon>Coccidia</taxon>
        <taxon>Eucoccidiorida</taxon>
        <taxon>Eimeriorina</taxon>
        <taxon>Eimeriidae</taxon>
        <taxon>Eimeria</taxon>
    </lineage>
</organism>
<dbReference type="SUPFAM" id="SSF52540">
    <property type="entry name" value="P-loop containing nucleoside triphosphate hydrolases"/>
    <property type="match status" value="1"/>
</dbReference>
<dbReference type="VEuPathDB" id="ToxoDB:ENH_00009890"/>
<dbReference type="GO" id="GO:0051536">
    <property type="term" value="F:iron-sulfur cluster binding"/>
    <property type="evidence" value="ECO:0007669"/>
    <property type="project" value="InterPro"/>
</dbReference>
<evidence type="ECO:0000313" key="3">
    <source>
        <dbReference type="Proteomes" id="UP000030754"/>
    </source>
</evidence>
<dbReference type="GO" id="GO:0016226">
    <property type="term" value="P:iron-sulfur cluster assembly"/>
    <property type="evidence" value="ECO:0007669"/>
    <property type="project" value="InterPro"/>
</dbReference>
<feature type="region of interest" description="Disordered" evidence="1">
    <location>
        <begin position="106"/>
        <end position="128"/>
    </location>
</feature>
<dbReference type="OrthoDB" id="332512at2759"/>
<dbReference type="RefSeq" id="XP_013439635.1">
    <property type="nucleotide sequence ID" value="XM_013584181.1"/>
</dbReference>
<dbReference type="GO" id="GO:0140663">
    <property type="term" value="F:ATP-dependent FeS chaperone activity"/>
    <property type="evidence" value="ECO:0007669"/>
    <property type="project" value="InterPro"/>
</dbReference>
<dbReference type="InterPro" id="IPR027417">
    <property type="entry name" value="P-loop_NTPase"/>
</dbReference>
<feature type="region of interest" description="Disordered" evidence="1">
    <location>
        <begin position="41"/>
        <end position="64"/>
    </location>
</feature>
<dbReference type="GO" id="GO:0005524">
    <property type="term" value="F:ATP binding"/>
    <property type="evidence" value="ECO:0007669"/>
    <property type="project" value="InterPro"/>
</dbReference>
<dbReference type="InterPro" id="IPR019591">
    <property type="entry name" value="Mrp/NBP35_ATP-bd"/>
</dbReference>
<dbReference type="PANTHER" id="PTHR23264:SF19">
    <property type="entry name" value="CYTOSOLIC FE-S CLUSTER ASSEMBLY FACTOR NUBP2"/>
    <property type="match status" value="1"/>
</dbReference>
<dbReference type="AlphaFoldDB" id="U6MGT5"/>
<reference evidence="2" key="1">
    <citation type="submission" date="2013-10" db="EMBL/GenBank/DDBJ databases">
        <title>Genomic analysis of the causative agents of coccidiosis in chickens.</title>
        <authorList>
            <person name="Reid A.J."/>
            <person name="Blake D."/>
            <person name="Billington K."/>
            <person name="Browne H."/>
            <person name="Dunn M."/>
            <person name="Hung S."/>
            <person name="Kawahara F."/>
            <person name="Miranda-Saavedra D."/>
            <person name="Mourier T."/>
            <person name="Nagra H."/>
            <person name="Otto T.D."/>
            <person name="Rawlings N."/>
            <person name="Sanchez A."/>
            <person name="Sanders M."/>
            <person name="Subramaniam C."/>
            <person name="Tay Y."/>
            <person name="Dear P."/>
            <person name="Doerig C."/>
            <person name="Gruber A."/>
            <person name="Parkinson J."/>
            <person name="Shirley M."/>
            <person name="Wan K.L."/>
            <person name="Berriman M."/>
            <person name="Tomley F."/>
            <person name="Pain A."/>
        </authorList>
    </citation>
    <scope>NUCLEOTIDE SEQUENCE [LARGE SCALE GENOMIC DNA]</scope>
    <source>
        <strain evidence="2">Houghton</strain>
    </source>
</reference>
<dbReference type="GeneID" id="25471174"/>
<dbReference type="Gene3D" id="3.40.50.300">
    <property type="entry name" value="P-loop containing nucleotide triphosphate hydrolases"/>
    <property type="match status" value="1"/>
</dbReference>
<reference evidence="2" key="2">
    <citation type="submission" date="2013-10" db="EMBL/GenBank/DDBJ databases">
        <authorList>
            <person name="Aslett M."/>
        </authorList>
    </citation>
    <scope>NUCLEOTIDE SEQUENCE [LARGE SCALE GENOMIC DNA]</scope>
    <source>
        <strain evidence="2">Houghton</strain>
    </source>
</reference>
<dbReference type="EMBL" id="HG722400">
    <property type="protein sequence ID" value="CDJ62273.1"/>
    <property type="molecule type" value="Genomic_DNA"/>
</dbReference>
<evidence type="ECO:0000256" key="1">
    <source>
        <dbReference type="SAM" id="MobiDB-lite"/>
    </source>
</evidence>
<dbReference type="GO" id="GO:0005829">
    <property type="term" value="C:cytosol"/>
    <property type="evidence" value="ECO:0007669"/>
    <property type="project" value="TreeGrafter"/>
</dbReference>
<feature type="compositionally biased region" description="Low complexity" evidence="1">
    <location>
        <begin position="41"/>
        <end position="54"/>
    </location>
</feature>
<dbReference type="PANTHER" id="PTHR23264">
    <property type="entry name" value="NUCLEOTIDE-BINDING PROTEIN NBP35 YEAST -RELATED"/>
    <property type="match status" value="1"/>
</dbReference>
<dbReference type="Proteomes" id="UP000030754">
    <property type="component" value="Unassembled WGS sequence"/>
</dbReference>
<feature type="compositionally biased region" description="Low complexity" evidence="1">
    <location>
        <begin position="106"/>
        <end position="127"/>
    </location>
</feature>
<sequence length="237" mass="23731">MAGLSRGSVAALCAASAAAGAAAAAAVLLLCRCQQQQQQQQQRQQQQQQQQQQQDISESCPGPESQMAGLAAGCEGCPGRSLCLAAKGGAAAAAAASAAAEPEAAAAADAAKQQQQQQQQPKSPEVAQKLKNVKKKIIILSGKGGVGKSTVASQLGSGIGGLGRKVKLPVLGVVENMAESLFAEGPHKGGAQPQHVPLEVYRHPKCPGDAATAVAAAAAATAAATAAAARSRRRHHS</sequence>
<evidence type="ECO:0000313" key="2">
    <source>
        <dbReference type="EMBL" id="CDJ62273.1"/>
    </source>
</evidence>
<name>U6MGT5_9EIME</name>
<protein>
    <submittedName>
        <fullName evidence="2">Nucleotide-binding protein, putative</fullName>
    </submittedName>
</protein>
<keyword evidence="3" id="KW-1185">Reference proteome</keyword>
<accession>U6MGT5</accession>
<proteinExistence type="predicted"/>